<keyword evidence="3" id="KW-0479">Metal-binding</keyword>
<evidence type="ECO:0000259" key="13">
    <source>
        <dbReference type="PROSITE" id="PS50157"/>
    </source>
</evidence>
<evidence type="ECO:0000256" key="9">
    <source>
        <dbReference type="ARBA" id="ARBA00023163"/>
    </source>
</evidence>
<keyword evidence="15" id="KW-1185">Reference proteome</keyword>
<dbReference type="EMBL" id="CAXKWB010008387">
    <property type="protein sequence ID" value="CAL4090979.1"/>
    <property type="molecule type" value="Genomic_DNA"/>
</dbReference>
<keyword evidence="10" id="KW-0539">Nucleus</keyword>
<dbReference type="GO" id="GO:0005634">
    <property type="term" value="C:nucleus"/>
    <property type="evidence" value="ECO:0007669"/>
    <property type="project" value="UniProtKB-SubCell"/>
</dbReference>
<keyword evidence="9" id="KW-0804">Transcription</keyword>
<dbReference type="GO" id="GO:0003677">
    <property type="term" value="F:DNA binding"/>
    <property type="evidence" value="ECO:0007669"/>
    <property type="project" value="UniProtKB-KW"/>
</dbReference>
<dbReference type="InterPro" id="IPR036236">
    <property type="entry name" value="Znf_C2H2_sf"/>
</dbReference>
<keyword evidence="8" id="KW-0238">DNA-binding</keyword>
<feature type="non-terminal residue" evidence="14">
    <location>
        <position position="141"/>
    </location>
</feature>
<dbReference type="SUPFAM" id="SSF57667">
    <property type="entry name" value="beta-beta-alpha zinc fingers"/>
    <property type="match status" value="1"/>
</dbReference>
<name>A0AAV2QPM3_MEGNR</name>
<dbReference type="InterPro" id="IPR013087">
    <property type="entry name" value="Znf_C2H2_type"/>
</dbReference>
<dbReference type="GO" id="GO:0008270">
    <property type="term" value="F:zinc ion binding"/>
    <property type="evidence" value="ECO:0007669"/>
    <property type="project" value="UniProtKB-KW"/>
</dbReference>
<feature type="domain" description="C2H2-type" evidence="13">
    <location>
        <begin position="39"/>
        <end position="67"/>
    </location>
</feature>
<evidence type="ECO:0000256" key="4">
    <source>
        <dbReference type="ARBA" id="ARBA00022737"/>
    </source>
</evidence>
<dbReference type="PROSITE" id="PS00028">
    <property type="entry name" value="ZINC_FINGER_C2H2_1"/>
    <property type="match status" value="2"/>
</dbReference>
<comment type="subcellular location">
    <subcellularLocation>
        <location evidence="2">Nucleus</location>
    </subcellularLocation>
</comment>
<dbReference type="Pfam" id="PF00096">
    <property type="entry name" value="zf-C2H2"/>
    <property type="match status" value="2"/>
</dbReference>
<gene>
    <name evidence="14" type="ORF">MNOR_LOCUS14160</name>
</gene>
<comment type="function">
    <text evidence="1">May be involved in transcriptional regulation.</text>
</comment>
<evidence type="ECO:0000256" key="7">
    <source>
        <dbReference type="ARBA" id="ARBA00023015"/>
    </source>
</evidence>
<proteinExistence type="predicted"/>
<evidence type="ECO:0000313" key="14">
    <source>
        <dbReference type="EMBL" id="CAL4090979.1"/>
    </source>
</evidence>
<evidence type="ECO:0000256" key="5">
    <source>
        <dbReference type="ARBA" id="ARBA00022771"/>
    </source>
</evidence>
<evidence type="ECO:0000256" key="8">
    <source>
        <dbReference type="ARBA" id="ARBA00023125"/>
    </source>
</evidence>
<evidence type="ECO:0000313" key="15">
    <source>
        <dbReference type="Proteomes" id="UP001497623"/>
    </source>
</evidence>
<dbReference type="AlphaFoldDB" id="A0AAV2QPM3"/>
<sequence length="141" mass="16378">IKTAVYGKSSHICEYCRKDFRRLSKLKRHTVVHTREKPFECTLCDKKFSQVSNRERHMLDGHLEIKSILSHSEESKNQISLTYQNSNVYDSNLRSGNVLQRSFSADGEGKSALNKKSKSDMEFEKSHKKLLKKRNEISVQT</sequence>
<dbReference type="PROSITE" id="PS50157">
    <property type="entry name" value="ZINC_FINGER_C2H2_2"/>
    <property type="match status" value="2"/>
</dbReference>
<organism evidence="14 15">
    <name type="scientific">Meganyctiphanes norvegica</name>
    <name type="common">Northern krill</name>
    <name type="synonym">Thysanopoda norvegica</name>
    <dbReference type="NCBI Taxonomy" id="48144"/>
    <lineage>
        <taxon>Eukaryota</taxon>
        <taxon>Metazoa</taxon>
        <taxon>Ecdysozoa</taxon>
        <taxon>Arthropoda</taxon>
        <taxon>Crustacea</taxon>
        <taxon>Multicrustacea</taxon>
        <taxon>Malacostraca</taxon>
        <taxon>Eumalacostraca</taxon>
        <taxon>Eucarida</taxon>
        <taxon>Euphausiacea</taxon>
        <taxon>Euphausiidae</taxon>
        <taxon>Meganyctiphanes</taxon>
    </lineage>
</organism>
<reference evidence="14 15" key="1">
    <citation type="submission" date="2024-05" db="EMBL/GenBank/DDBJ databases">
        <authorList>
            <person name="Wallberg A."/>
        </authorList>
    </citation>
    <scope>NUCLEOTIDE SEQUENCE [LARGE SCALE GENOMIC DNA]</scope>
</reference>
<evidence type="ECO:0000256" key="2">
    <source>
        <dbReference type="ARBA" id="ARBA00004123"/>
    </source>
</evidence>
<dbReference type="Proteomes" id="UP001497623">
    <property type="component" value="Unassembled WGS sequence"/>
</dbReference>
<dbReference type="GO" id="GO:0000981">
    <property type="term" value="F:DNA-binding transcription factor activity, RNA polymerase II-specific"/>
    <property type="evidence" value="ECO:0007669"/>
    <property type="project" value="TreeGrafter"/>
</dbReference>
<dbReference type="PANTHER" id="PTHR24394:SF44">
    <property type="entry name" value="ZINC FINGER PROTEIN 271-LIKE"/>
    <property type="match status" value="1"/>
</dbReference>
<accession>A0AAV2QPM3</accession>
<protein>
    <recommendedName>
        <fullName evidence="13">C2H2-type domain-containing protein</fullName>
    </recommendedName>
</protein>
<evidence type="ECO:0000256" key="11">
    <source>
        <dbReference type="PROSITE-ProRule" id="PRU00042"/>
    </source>
</evidence>
<evidence type="ECO:0000256" key="6">
    <source>
        <dbReference type="ARBA" id="ARBA00022833"/>
    </source>
</evidence>
<keyword evidence="6" id="KW-0862">Zinc</keyword>
<feature type="region of interest" description="Disordered" evidence="12">
    <location>
        <begin position="104"/>
        <end position="128"/>
    </location>
</feature>
<dbReference type="SMART" id="SM00355">
    <property type="entry name" value="ZnF_C2H2"/>
    <property type="match status" value="2"/>
</dbReference>
<feature type="domain" description="C2H2-type" evidence="13">
    <location>
        <begin position="11"/>
        <end position="38"/>
    </location>
</feature>
<dbReference type="Gene3D" id="3.30.160.60">
    <property type="entry name" value="Classic Zinc Finger"/>
    <property type="match status" value="2"/>
</dbReference>
<evidence type="ECO:0000256" key="12">
    <source>
        <dbReference type="SAM" id="MobiDB-lite"/>
    </source>
</evidence>
<keyword evidence="5 11" id="KW-0863">Zinc-finger</keyword>
<dbReference type="PANTHER" id="PTHR24394">
    <property type="entry name" value="ZINC FINGER PROTEIN"/>
    <property type="match status" value="1"/>
</dbReference>
<keyword evidence="7" id="KW-0805">Transcription regulation</keyword>
<keyword evidence="4" id="KW-0677">Repeat</keyword>
<comment type="caution">
    <text evidence="14">The sequence shown here is derived from an EMBL/GenBank/DDBJ whole genome shotgun (WGS) entry which is preliminary data.</text>
</comment>
<dbReference type="FunFam" id="3.30.160.60:FF:000097">
    <property type="entry name" value="Zinc finger protein"/>
    <property type="match status" value="1"/>
</dbReference>
<feature type="non-terminal residue" evidence="14">
    <location>
        <position position="1"/>
    </location>
</feature>
<evidence type="ECO:0000256" key="1">
    <source>
        <dbReference type="ARBA" id="ARBA00003767"/>
    </source>
</evidence>
<evidence type="ECO:0000256" key="3">
    <source>
        <dbReference type="ARBA" id="ARBA00022723"/>
    </source>
</evidence>
<evidence type="ECO:0000256" key="10">
    <source>
        <dbReference type="ARBA" id="ARBA00023242"/>
    </source>
</evidence>